<evidence type="ECO:0008006" key="4">
    <source>
        <dbReference type="Google" id="ProtNLM"/>
    </source>
</evidence>
<reference evidence="2 3" key="1">
    <citation type="submission" date="2017-04" db="EMBL/GenBank/DDBJ databases">
        <title>Genome Sequence of the Model Brown-Rot Fungus Postia placenta SB12.</title>
        <authorList>
            <consortium name="DOE Joint Genome Institute"/>
            <person name="Gaskell J."/>
            <person name="Kersten P."/>
            <person name="Larrondo L.F."/>
            <person name="Canessa P."/>
            <person name="Martinez D."/>
            <person name="Hibbett D."/>
            <person name="Schmoll M."/>
            <person name="Kubicek C.P."/>
            <person name="Martinez A.T."/>
            <person name="Yadav J."/>
            <person name="Master E."/>
            <person name="Magnuson J.K."/>
            <person name="James T."/>
            <person name="Yaver D."/>
            <person name="Berka R."/>
            <person name="Labutti K."/>
            <person name="Lipzen A."/>
            <person name="Aerts A."/>
            <person name="Barry K."/>
            <person name="Henrissat B."/>
            <person name="Blanchette R."/>
            <person name="Grigoriev I."/>
            <person name="Cullen D."/>
        </authorList>
    </citation>
    <scope>NUCLEOTIDE SEQUENCE [LARGE SCALE GENOMIC DNA]</scope>
    <source>
        <strain evidence="2 3">MAD-698-R-SB12</strain>
    </source>
</reference>
<dbReference type="RefSeq" id="XP_024334542.1">
    <property type="nucleotide sequence ID" value="XM_024486975.1"/>
</dbReference>
<dbReference type="STRING" id="670580.A0A1X6MN52"/>
<dbReference type="Proteomes" id="UP000194127">
    <property type="component" value="Unassembled WGS sequence"/>
</dbReference>
<proteinExistence type="predicted"/>
<name>A0A1X6MN52_9APHY</name>
<dbReference type="OrthoDB" id="2797502at2759"/>
<dbReference type="GeneID" id="36331924"/>
<accession>A0A1X6MN52</accession>
<evidence type="ECO:0000313" key="3">
    <source>
        <dbReference type="Proteomes" id="UP000194127"/>
    </source>
</evidence>
<dbReference type="EMBL" id="KZ110607">
    <property type="protein sequence ID" value="OSX57748.1"/>
    <property type="molecule type" value="Genomic_DNA"/>
</dbReference>
<evidence type="ECO:0000313" key="2">
    <source>
        <dbReference type="EMBL" id="OSX57748.1"/>
    </source>
</evidence>
<evidence type="ECO:0000256" key="1">
    <source>
        <dbReference type="SAM" id="MobiDB-lite"/>
    </source>
</evidence>
<sequence length="245" mass="26471">MADTKTILLMGLTGSGRTTVIYPFINSVAGTQLPTGGHSLMVCTTEVQSVTYQLDGHCIELVDTPAFDADEDGDCMQKLYKYLRDRKTAGKKVVGIIYTCDITKNRVSFDPFRNLCGDEALKNVVFVTTRWGNINPATEEHNEQALQYKLQHELNSAVAIVRHDNSGPSAKDIVRSLLCKIPVDLALRRSAPGAILQIGSSSPAGVIYPPADPSVGCCVGVGGSARSTGGQQPRMSGRWYSALHR</sequence>
<dbReference type="SUPFAM" id="SSF52540">
    <property type="entry name" value="P-loop containing nucleoside triphosphate hydrolases"/>
    <property type="match status" value="1"/>
</dbReference>
<dbReference type="Gene3D" id="3.40.50.300">
    <property type="entry name" value="P-loop containing nucleotide triphosphate hydrolases"/>
    <property type="match status" value="1"/>
</dbReference>
<keyword evidence="3" id="KW-1185">Reference proteome</keyword>
<dbReference type="AlphaFoldDB" id="A0A1X6MN52"/>
<feature type="region of interest" description="Disordered" evidence="1">
    <location>
        <begin position="226"/>
        <end position="245"/>
    </location>
</feature>
<protein>
    <recommendedName>
        <fullName evidence="4">G domain-containing protein</fullName>
    </recommendedName>
</protein>
<dbReference type="InterPro" id="IPR027417">
    <property type="entry name" value="P-loop_NTPase"/>
</dbReference>
<gene>
    <name evidence="2" type="ORF">POSPLADRAFT_1155715</name>
</gene>
<organism evidence="2 3">
    <name type="scientific">Postia placenta MAD-698-R-SB12</name>
    <dbReference type="NCBI Taxonomy" id="670580"/>
    <lineage>
        <taxon>Eukaryota</taxon>
        <taxon>Fungi</taxon>
        <taxon>Dikarya</taxon>
        <taxon>Basidiomycota</taxon>
        <taxon>Agaricomycotina</taxon>
        <taxon>Agaricomycetes</taxon>
        <taxon>Polyporales</taxon>
        <taxon>Adustoporiaceae</taxon>
        <taxon>Rhodonia</taxon>
    </lineage>
</organism>